<dbReference type="PANTHER" id="PTHR32195">
    <property type="entry name" value="OS07G0662800 PROTEIN"/>
    <property type="match status" value="1"/>
</dbReference>
<comment type="caution">
    <text evidence="11">The sequence shown here is derived from an EMBL/GenBank/DDBJ whole genome shotgun (WGS) entry which is preliminary data.</text>
</comment>
<feature type="chain" id="PRO_5040476166" evidence="10">
    <location>
        <begin position="29"/>
        <end position="550"/>
    </location>
</feature>
<sequence>MSARMRMGKSTAVLAFVLVATAVQVVEGFSSSSPSSIKRISSSLDALPKKGADLSQSDLHFAVETSEGRRRPDDSALSAVAVSGGSGSSAQQIVLVDADEDFKMESLSLPGTTAQKAIDFKSLQSTLTAALLITGNTVGAGALALPELAARPGLAPSTGMFVTAYVINLLSGLILAEVAIKQFEETTSNDTGNDNQEEDLPSSFREFAASTMEDSFPLATNGIAGVSLFVNTCALTYSLGVAGVIFSDCLAGASIDANHLVLSAIFAALLAVMGATQSRTRISQVSSVFVTGLFVSLAGLLLPGLPNVQDPMGTFLAPGTSTDGLVAGMGEAAPIMLTTLIFQNVVPPVAKILEYDRVKTVSAVMIGSFLPLAIYLAWSFAVLGGGVDAAVGNVESPLTTLFSVTAVTGSAIGCTMAISEELQAFVDDMISNDDDDDDGDGGKDKQTSQDDNNSGYSWPAVVAAVVVPLGCSTLCNEYADALKLSGGYGIPVLYGAIPVAMALTQRQKLQSHANLVPGGMASLGLVGLAFGAFLVNSIVTDLSHVVSATA</sequence>
<evidence type="ECO:0000256" key="3">
    <source>
        <dbReference type="ARBA" id="ARBA00022475"/>
    </source>
</evidence>
<keyword evidence="2" id="KW-0813">Transport</keyword>
<dbReference type="InterPro" id="IPR018227">
    <property type="entry name" value="Amino_acid_transport_2"/>
</dbReference>
<keyword evidence="3" id="KW-1003">Cell membrane</keyword>
<dbReference type="Pfam" id="PF03222">
    <property type="entry name" value="Trp_Tyr_perm"/>
    <property type="match status" value="1"/>
</dbReference>
<evidence type="ECO:0000256" key="2">
    <source>
        <dbReference type="ARBA" id="ARBA00022448"/>
    </source>
</evidence>
<evidence type="ECO:0000256" key="5">
    <source>
        <dbReference type="ARBA" id="ARBA00022692"/>
    </source>
</evidence>
<keyword evidence="12" id="KW-1185">Reference proteome</keyword>
<protein>
    <submittedName>
        <fullName evidence="11">Tryptophan/tyrosine permease family</fullName>
    </submittedName>
</protein>
<reference evidence="11" key="1">
    <citation type="submission" date="2020-06" db="EMBL/GenBank/DDBJ databases">
        <authorList>
            <consortium name="Plant Systems Biology data submission"/>
        </authorList>
    </citation>
    <scope>NUCLEOTIDE SEQUENCE</scope>
    <source>
        <strain evidence="11">D6</strain>
    </source>
</reference>
<feature type="compositionally biased region" description="Acidic residues" evidence="8">
    <location>
        <begin position="430"/>
        <end position="439"/>
    </location>
</feature>
<keyword evidence="10" id="KW-0732">Signal</keyword>
<organism evidence="11 12">
    <name type="scientific">Seminavis robusta</name>
    <dbReference type="NCBI Taxonomy" id="568900"/>
    <lineage>
        <taxon>Eukaryota</taxon>
        <taxon>Sar</taxon>
        <taxon>Stramenopiles</taxon>
        <taxon>Ochrophyta</taxon>
        <taxon>Bacillariophyta</taxon>
        <taxon>Bacillariophyceae</taxon>
        <taxon>Bacillariophycidae</taxon>
        <taxon>Naviculales</taxon>
        <taxon>Naviculaceae</taxon>
        <taxon>Seminavis</taxon>
    </lineage>
</organism>
<evidence type="ECO:0000256" key="10">
    <source>
        <dbReference type="SAM" id="SignalP"/>
    </source>
</evidence>
<dbReference type="EMBL" id="CAICTM010000005">
    <property type="protein sequence ID" value="CAB9496473.1"/>
    <property type="molecule type" value="Genomic_DNA"/>
</dbReference>
<evidence type="ECO:0000313" key="11">
    <source>
        <dbReference type="EMBL" id="CAB9496473.1"/>
    </source>
</evidence>
<evidence type="ECO:0000256" key="4">
    <source>
        <dbReference type="ARBA" id="ARBA00022519"/>
    </source>
</evidence>
<dbReference type="PANTHER" id="PTHR32195:SF26">
    <property type="entry name" value="TRYPTOPHAN OR TYROSINE TRANSPORTER PROTEIN"/>
    <property type="match status" value="1"/>
</dbReference>
<feature type="transmembrane region" description="Helical" evidence="9">
    <location>
        <begin position="485"/>
        <end position="503"/>
    </location>
</feature>
<feature type="transmembrane region" description="Helical" evidence="9">
    <location>
        <begin position="288"/>
        <end position="305"/>
    </location>
</feature>
<dbReference type="AlphaFoldDB" id="A0A9N8D4X2"/>
<keyword evidence="5 9" id="KW-0812">Transmembrane</keyword>
<evidence type="ECO:0000313" key="12">
    <source>
        <dbReference type="Proteomes" id="UP001153069"/>
    </source>
</evidence>
<evidence type="ECO:0000256" key="7">
    <source>
        <dbReference type="ARBA" id="ARBA00023136"/>
    </source>
</evidence>
<feature type="transmembrane region" description="Helical" evidence="9">
    <location>
        <begin position="398"/>
        <end position="419"/>
    </location>
</feature>
<comment type="subcellular location">
    <subcellularLocation>
        <location evidence="1">Cell inner membrane</location>
        <topology evidence="1">Multi-pass membrane protein</topology>
    </subcellularLocation>
</comment>
<dbReference type="Gene3D" id="1.20.1740.10">
    <property type="entry name" value="Amino acid/polyamine transporter I"/>
    <property type="match status" value="1"/>
</dbReference>
<feature type="region of interest" description="Disordered" evidence="8">
    <location>
        <begin position="429"/>
        <end position="454"/>
    </location>
</feature>
<accession>A0A9N8D4X2</accession>
<gene>
    <name evidence="11" type="ORF">SEMRO_5_G004470.1</name>
</gene>
<feature type="region of interest" description="Disordered" evidence="8">
    <location>
        <begin position="64"/>
        <end position="83"/>
    </location>
</feature>
<dbReference type="Proteomes" id="UP001153069">
    <property type="component" value="Unassembled WGS sequence"/>
</dbReference>
<dbReference type="GO" id="GO:0003333">
    <property type="term" value="P:amino acid transmembrane transport"/>
    <property type="evidence" value="ECO:0007669"/>
    <property type="project" value="InterPro"/>
</dbReference>
<keyword evidence="4" id="KW-0997">Cell inner membrane</keyword>
<proteinExistence type="predicted"/>
<evidence type="ECO:0000256" key="8">
    <source>
        <dbReference type="SAM" id="MobiDB-lite"/>
    </source>
</evidence>
<name>A0A9N8D4X2_9STRA</name>
<evidence type="ECO:0000256" key="9">
    <source>
        <dbReference type="SAM" id="Phobius"/>
    </source>
</evidence>
<dbReference type="GO" id="GO:0005886">
    <property type="term" value="C:plasma membrane"/>
    <property type="evidence" value="ECO:0007669"/>
    <property type="project" value="UniProtKB-SubCell"/>
</dbReference>
<evidence type="ECO:0000256" key="1">
    <source>
        <dbReference type="ARBA" id="ARBA00004429"/>
    </source>
</evidence>
<feature type="transmembrane region" description="Helical" evidence="9">
    <location>
        <begin position="257"/>
        <end position="276"/>
    </location>
</feature>
<feature type="transmembrane region" description="Helical" evidence="9">
    <location>
        <begin position="325"/>
        <end position="346"/>
    </location>
</feature>
<feature type="signal peptide" evidence="10">
    <location>
        <begin position="1"/>
        <end position="28"/>
    </location>
</feature>
<evidence type="ECO:0000256" key="6">
    <source>
        <dbReference type="ARBA" id="ARBA00022989"/>
    </source>
</evidence>
<dbReference type="OrthoDB" id="204942at2759"/>
<keyword evidence="6 9" id="KW-1133">Transmembrane helix</keyword>
<keyword evidence="7 9" id="KW-0472">Membrane</keyword>
<feature type="transmembrane region" description="Helical" evidence="9">
    <location>
        <begin position="515"/>
        <end position="535"/>
    </location>
</feature>
<feature type="transmembrane region" description="Helical" evidence="9">
    <location>
        <begin position="358"/>
        <end position="378"/>
    </location>
</feature>